<evidence type="ECO:0000256" key="1">
    <source>
        <dbReference type="SAM" id="MobiDB-lite"/>
    </source>
</evidence>
<proteinExistence type="predicted"/>
<dbReference type="Proteomes" id="UP001501102">
    <property type="component" value="Unassembled WGS sequence"/>
</dbReference>
<comment type="caution">
    <text evidence="2">The sequence shown here is derived from an EMBL/GenBank/DDBJ whole genome shotgun (WGS) entry which is preliminary data.</text>
</comment>
<evidence type="ECO:0000313" key="2">
    <source>
        <dbReference type="EMBL" id="GAA2935771.1"/>
    </source>
</evidence>
<organism evidence="2 3">
    <name type="scientific">Streptomyces thioluteus</name>
    <dbReference type="NCBI Taxonomy" id="66431"/>
    <lineage>
        <taxon>Bacteria</taxon>
        <taxon>Bacillati</taxon>
        <taxon>Actinomycetota</taxon>
        <taxon>Actinomycetes</taxon>
        <taxon>Kitasatosporales</taxon>
        <taxon>Streptomycetaceae</taxon>
        <taxon>Streptomyces</taxon>
    </lineage>
</organism>
<dbReference type="EMBL" id="BAAAXZ010000130">
    <property type="protein sequence ID" value="GAA2935771.1"/>
    <property type="molecule type" value="Genomic_DNA"/>
</dbReference>
<evidence type="ECO:0000313" key="3">
    <source>
        <dbReference type="Proteomes" id="UP001501102"/>
    </source>
</evidence>
<keyword evidence="3" id="KW-1185">Reference proteome</keyword>
<feature type="region of interest" description="Disordered" evidence="1">
    <location>
        <begin position="85"/>
        <end position="108"/>
    </location>
</feature>
<accession>A0ABP6JLX4</accession>
<gene>
    <name evidence="2" type="ORF">GCM10020221_34430</name>
</gene>
<protein>
    <submittedName>
        <fullName evidence="2">Uncharacterized protein</fullName>
    </submittedName>
</protein>
<sequence>MAIWKNQKWFSRSMPSYVLAYSPKNASGGTSLTTTRDQRPGSVCAAPQAVAAPPVVADEHGVPVAAQLLVQSVRVGHEIGQTHAAVGRQGGGGEAANVRGDGTVTGRGERRYQMPVGGFPGFRETVEQERERALALLHIGDVHAIGDNVPVLHVNSLPVSLALFPSRFPPGLLQVRSSAGKPQVPTLL</sequence>
<name>A0ABP6JLX4_STRTU</name>
<reference evidence="3" key="1">
    <citation type="journal article" date="2019" name="Int. J. Syst. Evol. Microbiol.">
        <title>The Global Catalogue of Microorganisms (GCM) 10K type strain sequencing project: providing services to taxonomists for standard genome sequencing and annotation.</title>
        <authorList>
            <consortium name="The Broad Institute Genomics Platform"/>
            <consortium name="The Broad Institute Genome Sequencing Center for Infectious Disease"/>
            <person name="Wu L."/>
            <person name="Ma J."/>
        </authorList>
    </citation>
    <scope>NUCLEOTIDE SEQUENCE [LARGE SCALE GENOMIC DNA]</scope>
    <source>
        <strain evidence="3">JCM 4087</strain>
    </source>
</reference>